<dbReference type="EMBL" id="AP023361">
    <property type="protein sequence ID" value="BCJ91666.1"/>
    <property type="molecule type" value="Genomic_DNA"/>
</dbReference>
<reference evidence="2 3" key="1">
    <citation type="submission" date="2020-08" db="EMBL/GenBank/DDBJ databases">
        <title>Genome sequence of Rhizobiales bacterium strain IZ6.</title>
        <authorList>
            <person name="Nakai R."/>
            <person name="Naganuma T."/>
        </authorList>
    </citation>
    <scope>NUCLEOTIDE SEQUENCE [LARGE SCALE GENOMIC DNA]</scope>
    <source>
        <strain evidence="2 3">IZ6</strain>
    </source>
</reference>
<organism evidence="2 3">
    <name type="scientific">Terrihabitans soli</name>
    <dbReference type="NCBI Taxonomy" id="708113"/>
    <lineage>
        <taxon>Bacteria</taxon>
        <taxon>Pseudomonadati</taxon>
        <taxon>Pseudomonadota</taxon>
        <taxon>Alphaproteobacteria</taxon>
        <taxon>Hyphomicrobiales</taxon>
        <taxon>Terrihabitans</taxon>
    </lineage>
</organism>
<gene>
    <name evidence="2" type="ORF">IZ6_24010</name>
</gene>
<evidence type="ECO:0000313" key="3">
    <source>
        <dbReference type="Proteomes" id="UP000515317"/>
    </source>
</evidence>
<keyword evidence="3" id="KW-1185">Reference proteome</keyword>
<sequence>MKVPPDRHGDDAEAADQHLPDEILRRKARQSGIEGKLNHALKCLMRQQKSLFARRRQSRNGQIGAEKASGVRLKGHGQRRQAPANGLFPCGGQNGLMAKMNPIEIADSDHPPCQGGGNIV</sequence>
<proteinExistence type="predicted"/>
<protein>
    <submittedName>
        <fullName evidence="2">Uncharacterized protein</fullName>
    </submittedName>
</protein>
<accession>A0A6S6QQ67</accession>
<dbReference type="KEGG" id="tso:IZ6_24010"/>
<feature type="region of interest" description="Disordered" evidence="1">
    <location>
        <begin position="54"/>
        <end position="88"/>
    </location>
</feature>
<evidence type="ECO:0000313" key="2">
    <source>
        <dbReference type="EMBL" id="BCJ91666.1"/>
    </source>
</evidence>
<evidence type="ECO:0000256" key="1">
    <source>
        <dbReference type="SAM" id="MobiDB-lite"/>
    </source>
</evidence>
<dbReference type="AlphaFoldDB" id="A0A6S6QQ67"/>
<dbReference type="Proteomes" id="UP000515317">
    <property type="component" value="Chromosome"/>
</dbReference>
<name>A0A6S6QQ67_9HYPH</name>
<feature type="region of interest" description="Disordered" evidence="1">
    <location>
        <begin position="1"/>
        <end position="22"/>
    </location>
</feature>